<dbReference type="SUPFAM" id="SSF53955">
    <property type="entry name" value="Lysozyme-like"/>
    <property type="match status" value="1"/>
</dbReference>
<reference evidence="3 4" key="1">
    <citation type="journal article" date="2016" name="Nat. Commun.">
        <title>Thousands of microbial genomes shed light on interconnected biogeochemical processes in an aquifer system.</title>
        <authorList>
            <person name="Anantharaman K."/>
            <person name="Brown C.T."/>
            <person name="Hug L.A."/>
            <person name="Sharon I."/>
            <person name="Castelle C.J."/>
            <person name="Probst A.J."/>
            <person name="Thomas B.C."/>
            <person name="Singh A."/>
            <person name="Wilkins M.J."/>
            <person name="Karaoz U."/>
            <person name="Brodie E.L."/>
            <person name="Williams K.H."/>
            <person name="Hubbard S.S."/>
            <person name="Banfield J.F."/>
        </authorList>
    </citation>
    <scope>NUCLEOTIDE SEQUENCE [LARGE SCALE GENOMIC DNA]</scope>
</reference>
<dbReference type="Gene3D" id="1.10.530.10">
    <property type="match status" value="1"/>
</dbReference>
<dbReference type="CDD" id="cd16894">
    <property type="entry name" value="MltD-like"/>
    <property type="match status" value="1"/>
</dbReference>
<feature type="region of interest" description="Disordered" evidence="1">
    <location>
        <begin position="1"/>
        <end position="26"/>
    </location>
</feature>
<dbReference type="Gene3D" id="3.10.350.10">
    <property type="entry name" value="LysM domain"/>
    <property type="match status" value="1"/>
</dbReference>
<protein>
    <recommendedName>
        <fullName evidence="2">LysM domain-containing protein</fullName>
    </recommendedName>
</protein>
<organism evidence="3 4">
    <name type="scientific">Candidatus Sungbacteria bacterium RIFCSPLOWO2_01_FULL_47_10</name>
    <dbReference type="NCBI Taxonomy" id="1802276"/>
    <lineage>
        <taxon>Bacteria</taxon>
        <taxon>Candidatus Sungiibacteriota</taxon>
    </lineage>
</organism>
<accession>A0A1G2L437</accession>
<dbReference type="EMBL" id="MHQO01000030">
    <property type="protein sequence ID" value="OHA06458.1"/>
    <property type="molecule type" value="Genomic_DNA"/>
</dbReference>
<dbReference type="Pfam" id="PF01464">
    <property type="entry name" value="SLT"/>
    <property type="match status" value="1"/>
</dbReference>
<evidence type="ECO:0000313" key="4">
    <source>
        <dbReference type="Proteomes" id="UP000177982"/>
    </source>
</evidence>
<dbReference type="PROSITE" id="PS51318">
    <property type="entry name" value="TAT"/>
    <property type="match status" value="1"/>
</dbReference>
<dbReference type="CDD" id="cd00118">
    <property type="entry name" value="LysM"/>
    <property type="match status" value="1"/>
</dbReference>
<dbReference type="InterPro" id="IPR008258">
    <property type="entry name" value="Transglycosylase_SLT_dom_1"/>
</dbReference>
<comment type="caution">
    <text evidence="3">The sequence shown here is derived from an EMBL/GenBank/DDBJ whole genome shotgun (WGS) entry which is preliminary data.</text>
</comment>
<gene>
    <name evidence="3" type="ORF">A2934_04570</name>
</gene>
<dbReference type="PANTHER" id="PTHR37423">
    <property type="entry name" value="SOLUBLE LYTIC MUREIN TRANSGLYCOSYLASE-RELATED"/>
    <property type="match status" value="1"/>
</dbReference>
<dbReference type="AlphaFoldDB" id="A0A1G2L437"/>
<dbReference type="InterPro" id="IPR018392">
    <property type="entry name" value="LysM"/>
</dbReference>
<dbReference type="InterPro" id="IPR006311">
    <property type="entry name" value="TAT_signal"/>
</dbReference>
<proteinExistence type="predicted"/>
<dbReference type="SUPFAM" id="SSF54106">
    <property type="entry name" value="LysM domain"/>
    <property type="match status" value="1"/>
</dbReference>
<name>A0A1G2L437_9BACT</name>
<dbReference type="PROSITE" id="PS51782">
    <property type="entry name" value="LYSM"/>
    <property type="match status" value="1"/>
</dbReference>
<evidence type="ECO:0000313" key="3">
    <source>
        <dbReference type="EMBL" id="OHA06458.1"/>
    </source>
</evidence>
<dbReference type="Proteomes" id="UP000177982">
    <property type="component" value="Unassembled WGS sequence"/>
</dbReference>
<sequence>MKEGFPEEIKYPAEENGGEEKRKEHAMTRRDFLRVAAGALAGTAAGVTAEFGATDAEAAEKKKDNLPPMKYLNLFDYRSDAGELDEGIMNGLKKYWKSRFKDPEDVAHGILAESILRMKPVDGMLAKVFKKYGVPDVSRYLAIIESKFLPHAVSRAGAVGYYQFMPDTARKYGLKTQSPDERRDPIKSADAAARYLKDLYRETGDWNLAFSRYNGGFAGRYAGEAEDKKEPITYAGFLEYMQKEIQDLKRSLRSEGAFTISHTAKKGDTISGIARKYGKKIPDLIRANGLTNPHRIGIGQEILIPLHTDEEKERYFNRAVRGNRENLEYAQKFNAVFEVIREMKK</sequence>
<evidence type="ECO:0000259" key="2">
    <source>
        <dbReference type="PROSITE" id="PS51782"/>
    </source>
</evidence>
<dbReference type="Pfam" id="PF01476">
    <property type="entry name" value="LysM"/>
    <property type="match status" value="1"/>
</dbReference>
<evidence type="ECO:0000256" key="1">
    <source>
        <dbReference type="SAM" id="MobiDB-lite"/>
    </source>
</evidence>
<dbReference type="PANTHER" id="PTHR37423:SF2">
    <property type="entry name" value="MEMBRANE-BOUND LYTIC MUREIN TRANSGLYCOSYLASE C"/>
    <property type="match status" value="1"/>
</dbReference>
<dbReference type="InterPro" id="IPR023346">
    <property type="entry name" value="Lysozyme-like_dom_sf"/>
</dbReference>
<feature type="domain" description="LysM" evidence="2">
    <location>
        <begin position="260"/>
        <end position="304"/>
    </location>
</feature>
<dbReference type="InterPro" id="IPR036779">
    <property type="entry name" value="LysM_dom_sf"/>
</dbReference>
<dbReference type="SMART" id="SM00257">
    <property type="entry name" value="LysM"/>
    <property type="match status" value="1"/>
</dbReference>